<evidence type="ECO:0000313" key="1">
    <source>
        <dbReference type="EMBL" id="OHS94264.1"/>
    </source>
</evidence>
<comment type="caution">
    <text evidence="1">The sequence shown here is derived from an EMBL/GenBank/DDBJ whole genome shotgun (WGS) entry which is preliminary data.</text>
</comment>
<gene>
    <name evidence="1" type="ORF">TRFO_39531</name>
</gene>
<reference evidence="1" key="1">
    <citation type="submission" date="2016-10" db="EMBL/GenBank/DDBJ databases">
        <authorList>
            <person name="Benchimol M."/>
            <person name="Almeida L.G."/>
            <person name="Vasconcelos A.T."/>
            <person name="Perreira-Neves A."/>
            <person name="Rosa I.A."/>
            <person name="Tasca T."/>
            <person name="Bogo M.R."/>
            <person name="de Souza W."/>
        </authorList>
    </citation>
    <scope>NUCLEOTIDE SEQUENCE [LARGE SCALE GENOMIC DNA]</scope>
    <source>
        <strain evidence="1">K</strain>
    </source>
</reference>
<proteinExistence type="predicted"/>
<protein>
    <submittedName>
        <fullName evidence="1">Uncharacterized protein</fullName>
    </submittedName>
</protein>
<dbReference type="EMBL" id="MLAK01001333">
    <property type="protein sequence ID" value="OHS94264.1"/>
    <property type="molecule type" value="Genomic_DNA"/>
</dbReference>
<dbReference type="Proteomes" id="UP000179807">
    <property type="component" value="Unassembled WGS sequence"/>
</dbReference>
<dbReference type="GeneID" id="94847407"/>
<accession>A0A1J4J4H1</accession>
<organism evidence="1 2">
    <name type="scientific">Tritrichomonas foetus</name>
    <dbReference type="NCBI Taxonomy" id="1144522"/>
    <lineage>
        <taxon>Eukaryota</taxon>
        <taxon>Metamonada</taxon>
        <taxon>Parabasalia</taxon>
        <taxon>Tritrichomonadida</taxon>
        <taxon>Tritrichomonadidae</taxon>
        <taxon>Tritrichomonas</taxon>
    </lineage>
</organism>
<dbReference type="AlphaFoldDB" id="A0A1J4J4H1"/>
<sequence>MLTFSKIHSISMEFPIQLALSHENWFSTFLTIHQKGKNIYFNYGNPKEDPLFSDSFYSYKYIDIDDNESSMISFHGISHRIIIFENKYAVSNIWLYLQKFVDFISVPDKKQRFSINEKDCSLPEKNYLTESAQNSNLLKKNIDLDLEDPLTWNFDPTVNFDFARSSSVTFISLPFTEVNIDNIDEYFDKETKIIKTNRLFSTINIDNKGYANIFWDSLIGKIDEIFFNEYQKLRNQWVLTSENQWNNDSSIRKFVSTLEAKLDSLEIQAHILRQVMFDSLMSCVFFYSSFLMELLFQHSNT</sequence>
<name>A0A1J4J4H1_9EUKA</name>
<evidence type="ECO:0000313" key="2">
    <source>
        <dbReference type="Proteomes" id="UP000179807"/>
    </source>
</evidence>
<dbReference type="RefSeq" id="XP_068347401.1">
    <property type="nucleotide sequence ID" value="XM_068512703.1"/>
</dbReference>
<keyword evidence="2" id="KW-1185">Reference proteome</keyword>
<dbReference type="OrthoDB" id="10602996at2759"/>
<dbReference type="VEuPathDB" id="TrichDB:TRFO_39531"/>